<dbReference type="PANTHER" id="PTHR11439">
    <property type="entry name" value="GAG-POL-RELATED RETROTRANSPOSON"/>
    <property type="match status" value="1"/>
</dbReference>
<keyword evidence="3" id="KW-0472">Membrane</keyword>
<dbReference type="InterPro" id="IPR012337">
    <property type="entry name" value="RNaseH-like_sf"/>
</dbReference>
<comment type="caution">
    <text evidence="3">The sequence shown here is derived from an EMBL/GenBank/DDBJ whole genome shotgun (WGS) entry which is preliminary data.</text>
</comment>
<dbReference type="GO" id="GO:0015074">
    <property type="term" value="P:DNA integration"/>
    <property type="evidence" value="ECO:0007669"/>
    <property type="project" value="InterPro"/>
</dbReference>
<dbReference type="CDD" id="cd09272">
    <property type="entry name" value="RNase_HI_RT_Ty1"/>
    <property type="match status" value="1"/>
</dbReference>
<dbReference type="Pfam" id="PF07727">
    <property type="entry name" value="RVT_2"/>
    <property type="match status" value="1"/>
</dbReference>
<evidence type="ECO:0000259" key="2">
    <source>
        <dbReference type="PROSITE" id="PS50994"/>
    </source>
</evidence>
<dbReference type="GO" id="GO:0003676">
    <property type="term" value="F:nucleic acid binding"/>
    <property type="evidence" value="ECO:0007669"/>
    <property type="project" value="InterPro"/>
</dbReference>
<dbReference type="Gene3D" id="3.30.420.10">
    <property type="entry name" value="Ribonuclease H-like superfamily/Ribonuclease H"/>
    <property type="match status" value="1"/>
</dbReference>
<dbReference type="GO" id="GO:0004190">
    <property type="term" value="F:aspartic-type endopeptidase activity"/>
    <property type="evidence" value="ECO:0007669"/>
    <property type="project" value="UniProtKB-KW"/>
</dbReference>
<dbReference type="InterPro" id="IPR013103">
    <property type="entry name" value="RVT_2"/>
</dbReference>
<organism evidence="3 4">
    <name type="scientific">Lithospermum erythrorhizon</name>
    <name type="common">Purple gromwell</name>
    <name type="synonym">Lithospermum officinale var. erythrorhizon</name>
    <dbReference type="NCBI Taxonomy" id="34254"/>
    <lineage>
        <taxon>Eukaryota</taxon>
        <taxon>Viridiplantae</taxon>
        <taxon>Streptophyta</taxon>
        <taxon>Embryophyta</taxon>
        <taxon>Tracheophyta</taxon>
        <taxon>Spermatophyta</taxon>
        <taxon>Magnoliopsida</taxon>
        <taxon>eudicotyledons</taxon>
        <taxon>Gunneridae</taxon>
        <taxon>Pentapetalae</taxon>
        <taxon>asterids</taxon>
        <taxon>lamiids</taxon>
        <taxon>Boraginales</taxon>
        <taxon>Boraginaceae</taxon>
        <taxon>Boraginoideae</taxon>
        <taxon>Lithospermeae</taxon>
        <taxon>Lithospermum</taxon>
    </lineage>
</organism>
<dbReference type="Pfam" id="PF13976">
    <property type="entry name" value="gag_pre-integrs"/>
    <property type="match status" value="1"/>
</dbReference>
<dbReference type="SUPFAM" id="SSF56672">
    <property type="entry name" value="DNA/RNA polymerases"/>
    <property type="match status" value="1"/>
</dbReference>
<accession>A0AAV3RJQ1</accession>
<dbReference type="SUPFAM" id="SSF53098">
    <property type="entry name" value="Ribonuclease H-like"/>
    <property type="match status" value="1"/>
</dbReference>
<dbReference type="PROSITE" id="PS50994">
    <property type="entry name" value="INTEGRASE"/>
    <property type="match status" value="1"/>
</dbReference>
<feature type="domain" description="Integrase catalytic" evidence="2">
    <location>
        <begin position="199"/>
        <end position="286"/>
    </location>
</feature>
<dbReference type="PANTHER" id="PTHR11439:SF498">
    <property type="entry name" value="DNAK FAMILY PROTEIN"/>
    <property type="match status" value="1"/>
</dbReference>
<keyword evidence="1" id="KW-0378">Hydrolase</keyword>
<keyword evidence="1" id="KW-0645">Protease</keyword>
<evidence type="ECO:0000313" key="4">
    <source>
        <dbReference type="Proteomes" id="UP001454036"/>
    </source>
</evidence>
<evidence type="ECO:0000313" key="3">
    <source>
        <dbReference type="EMBL" id="GAA0176288.1"/>
    </source>
</evidence>
<dbReference type="InterPro" id="IPR001584">
    <property type="entry name" value="Integrase_cat-core"/>
</dbReference>
<gene>
    <name evidence="3" type="ORF">LIER_29303</name>
</gene>
<keyword evidence="3" id="KW-0812">Transmembrane</keyword>
<keyword evidence="1" id="KW-0064">Aspartyl protease</keyword>
<sequence>MTISHTWILDSVATDHICPHLSMFTSYQSLSNLTYITIPNGTQISIKHIGTIFISPLLCLKNVLHISLFTYNLLSISKLTHDMQASVSFTHQLCLLHGLSQKAPLVLGKGSRGLYILDAHDFNKSSVVPECNATTVNKTKPLSISESLLWHVRLGHLPLDQLIHVTNMPSISSKHISYICQICPKAKHIRLVFHHSTSHVSAPFDLIHVDTWGPYKDTNNGYKYFLTLVDDYTRVTWTHLKAAKSNAFPILTAFITYIKTHFHANVNSIRSDNAPEFSGFHFQVLIINLHLSCFSKRNLHTIILRHLDVYVLLKFLNQKQEVVYSRDVTFHEHCFPFHAAQLPTDSILPVVAGEFPIAIYYPNANSLSHHVRSTNVFDENVSVNFNGSDVTTLVAPNSNSRNDIFDPSTDSPILPSPMSTTTAPIPMRRTTRVSHQPAFLQDYVCYFNFSNVVFLNVLNHLIEPTTYKHAIKDPRWVVTMDQELAALHANGTWEFQLLPAGKKAISCKWVYKIKQKADGSIERFKARLVAKGFTQKEGIDYHETFSPVVKMAIVRCILSVGNHNKWHIFQLDVNNAFLHGDLMEEVYMKPPEGVQVPDGTVCRLKKSLYGLKQASRQWVSKLNQALLTQTPRASHLQALKHLLHYVNNTAGQGLVIQGHQQLCLKAYSDSDWASCPTTRRSVIPNSWRSKKQSTVSRSSAEAEYRAMAQAAAEVNLTPVELHCDNQSALHIAKNPVFHERTKHIDIDCHFTRDKMLEGLLQMVHLPTSEQIADILTKILPSPQYNYLLSKLGVLHSSSPPACWGC</sequence>
<dbReference type="InterPro" id="IPR054722">
    <property type="entry name" value="PolX-like_BBD"/>
</dbReference>
<proteinExistence type="predicted"/>
<dbReference type="Proteomes" id="UP001454036">
    <property type="component" value="Unassembled WGS sequence"/>
</dbReference>
<evidence type="ECO:0000256" key="1">
    <source>
        <dbReference type="ARBA" id="ARBA00022750"/>
    </source>
</evidence>
<dbReference type="Pfam" id="PF22936">
    <property type="entry name" value="Pol_BBD"/>
    <property type="match status" value="1"/>
</dbReference>
<dbReference type="InterPro" id="IPR043502">
    <property type="entry name" value="DNA/RNA_pol_sf"/>
</dbReference>
<dbReference type="AlphaFoldDB" id="A0AAV3RJQ1"/>
<dbReference type="InterPro" id="IPR025724">
    <property type="entry name" value="GAG-pre-integrase_dom"/>
</dbReference>
<keyword evidence="3" id="KW-0675">Receptor</keyword>
<dbReference type="EMBL" id="BAABME010010049">
    <property type="protein sequence ID" value="GAA0176288.1"/>
    <property type="molecule type" value="Genomic_DNA"/>
</dbReference>
<protein>
    <submittedName>
        <fullName evidence="3">Transmembrane signal receptor</fullName>
    </submittedName>
</protein>
<keyword evidence="4" id="KW-1185">Reference proteome</keyword>
<dbReference type="InterPro" id="IPR036397">
    <property type="entry name" value="RNaseH_sf"/>
</dbReference>
<reference evidence="3 4" key="1">
    <citation type="submission" date="2024-01" db="EMBL/GenBank/DDBJ databases">
        <title>The complete chloroplast genome sequence of Lithospermum erythrorhizon: insights into the phylogenetic relationship among Boraginaceae species and the maternal lineages of purple gromwells.</title>
        <authorList>
            <person name="Okada T."/>
            <person name="Watanabe K."/>
        </authorList>
    </citation>
    <scope>NUCLEOTIDE SEQUENCE [LARGE SCALE GENOMIC DNA]</scope>
</reference>
<name>A0AAV3RJQ1_LITER</name>